<comment type="caution">
    <text evidence="2">The sequence shown here is derived from an EMBL/GenBank/DDBJ whole genome shotgun (WGS) entry which is preliminary data.</text>
</comment>
<name>A0ABR1GEL2_AURAN</name>
<dbReference type="EMBL" id="JBBJCI010000024">
    <property type="protein sequence ID" value="KAK7254526.1"/>
    <property type="molecule type" value="Genomic_DNA"/>
</dbReference>
<evidence type="ECO:0000256" key="1">
    <source>
        <dbReference type="SAM" id="MobiDB-lite"/>
    </source>
</evidence>
<sequence length="239" mass="27220">MTIPGHPPAEERALPRTVAMFRQQQQRVISACISNGKHCDGFQEIDKDPNWKHLTVAEYARHAGAPRRLVFEHVLACKRRRLEKMPAGNTTERSRAARIPGCTTRMLLGGKCARARHVTRDFDAAKAVANVRRLAFVGILERWREHLYVVVFPGNCRRFFRLGALPQDARRAAVGRRVRHHALHARRPREEGGLHEAPKPYDGSVLEGVEDPDEGAWSTRADDAFDRQLRRHAPNCPRR</sequence>
<feature type="region of interest" description="Disordered" evidence="1">
    <location>
        <begin position="179"/>
        <end position="239"/>
    </location>
</feature>
<evidence type="ECO:0000313" key="3">
    <source>
        <dbReference type="Proteomes" id="UP001363151"/>
    </source>
</evidence>
<dbReference type="Proteomes" id="UP001363151">
    <property type="component" value="Unassembled WGS sequence"/>
</dbReference>
<feature type="compositionally biased region" description="Basic and acidic residues" evidence="1">
    <location>
        <begin position="188"/>
        <end position="199"/>
    </location>
</feature>
<proteinExistence type="predicted"/>
<accession>A0ABR1GEL2</accession>
<evidence type="ECO:0000313" key="2">
    <source>
        <dbReference type="EMBL" id="KAK7254526.1"/>
    </source>
</evidence>
<gene>
    <name evidence="2" type="ORF">SO694_00011429</name>
</gene>
<reference evidence="2 3" key="1">
    <citation type="submission" date="2024-03" db="EMBL/GenBank/DDBJ databases">
        <title>Aureococcus anophagefferens CCMP1851 and Kratosvirus quantuckense: Draft genome of a second virus-susceptible host strain in the model system.</title>
        <authorList>
            <person name="Chase E."/>
            <person name="Truchon A.R."/>
            <person name="Schepens W."/>
            <person name="Wilhelm S.W."/>
        </authorList>
    </citation>
    <scope>NUCLEOTIDE SEQUENCE [LARGE SCALE GENOMIC DNA]</scope>
    <source>
        <strain evidence="2 3">CCMP1851</strain>
    </source>
</reference>
<feature type="compositionally biased region" description="Basic residues" evidence="1">
    <location>
        <begin position="229"/>
        <end position="239"/>
    </location>
</feature>
<organism evidence="2 3">
    <name type="scientific">Aureococcus anophagefferens</name>
    <name type="common">Harmful bloom alga</name>
    <dbReference type="NCBI Taxonomy" id="44056"/>
    <lineage>
        <taxon>Eukaryota</taxon>
        <taxon>Sar</taxon>
        <taxon>Stramenopiles</taxon>
        <taxon>Ochrophyta</taxon>
        <taxon>Pelagophyceae</taxon>
        <taxon>Pelagomonadales</taxon>
        <taxon>Pelagomonadaceae</taxon>
        <taxon>Aureococcus</taxon>
    </lineage>
</organism>
<protein>
    <submittedName>
        <fullName evidence="2">Uncharacterized protein</fullName>
    </submittedName>
</protein>
<keyword evidence="3" id="KW-1185">Reference proteome</keyword>